<gene>
    <name evidence="1" type="ORF">CDL12_15750</name>
</gene>
<dbReference type="EMBL" id="NKXS01002903">
    <property type="protein sequence ID" value="PIN11640.1"/>
    <property type="molecule type" value="Genomic_DNA"/>
</dbReference>
<accession>A0A2G9H2W6</accession>
<dbReference type="Proteomes" id="UP000231279">
    <property type="component" value="Unassembled WGS sequence"/>
</dbReference>
<dbReference type="AlphaFoldDB" id="A0A2G9H2W6"/>
<evidence type="ECO:0000313" key="1">
    <source>
        <dbReference type="EMBL" id="PIN11640.1"/>
    </source>
</evidence>
<organism evidence="1 2">
    <name type="scientific">Handroanthus impetiginosus</name>
    <dbReference type="NCBI Taxonomy" id="429701"/>
    <lineage>
        <taxon>Eukaryota</taxon>
        <taxon>Viridiplantae</taxon>
        <taxon>Streptophyta</taxon>
        <taxon>Embryophyta</taxon>
        <taxon>Tracheophyta</taxon>
        <taxon>Spermatophyta</taxon>
        <taxon>Magnoliopsida</taxon>
        <taxon>eudicotyledons</taxon>
        <taxon>Gunneridae</taxon>
        <taxon>Pentapetalae</taxon>
        <taxon>asterids</taxon>
        <taxon>lamiids</taxon>
        <taxon>Lamiales</taxon>
        <taxon>Bignoniaceae</taxon>
        <taxon>Crescentiina</taxon>
        <taxon>Tabebuia alliance</taxon>
        <taxon>Handroanthus</taxon>
    </lineage>
</organism>
<dbReference type="OrthoDB" id="538223at2759"/>
<sequence length="72" mass="8454">MNLLETLVADIINGRWYAILPQVTQLKPAPRKKLENLSEQVLSLIHEYCMFGLSRGYYLFRMMKKCSLVDFD</sequence>
<reference evidence="2" key="1">
    <citation type="journal article" date="2018" name="Gigascience">
        <title>Genome assembly of the Pink Ipe (Handroanthus impetiginosus, Bignoniaceae), a highly valued, ecologically keystone Neotropical timber forest tree.</title>
        <authorList>
            <person name="Silva-Junior O.B."/>
            <person name="Grattapaglia D."/>
            <person name="Novaes E."/>
            <person name="Collevatti R.G."/>
        </authorList>
    </citation>
    <scope>NUCLEOTIDE SEQUENCE [LARGE SCALE GENOMIC DNA]</scope>
    <source>
        <strain evidence="2">cv. UFG-1</strain>
    </source>
</reference>
<evidence type="ECO:0000313" key="2">
    <source>
        <dbReference type="Proteomes" id="UP000231279"/>
    </source>
</evidence>
<comment type="caution">
    <text evidence="1">The sequence shown here is derived from an EMBL/GenBank/DDBJ whole genome shotgun (WGS) entry which is preliminary data.</text>
</comment>
<dbReference type="STRING" id="429701.A0A2G9H2W6"/>
<keyword evidence="2" id="KW-1185">Reference proteome</keyword>
<name>A0A2G9H2W6_9LAMI</name>
<proteinExistence type="predicted"/>
<protein>
    <submittedName>
        <fullName evidence="1">Uncharacterized protein</fullName>
    </submittedName>
</protein>